<evidence type="ECO:0000256" key="1">
    <source>
        <dbReference type="ARBA" id="ARBA00022500"/>
    </source>
</evidence>
<proteinExistence type="predicted"/>
<dbReference type="InterPro" id="IPR038756">
    <property type="entry name" value="CheX-like"/>
</dbReference>
<dbReference type="Proteomes" id="UP001281656">
    <property type="component" value="Unassembled WGS sequence"/>
</dbReference>
<dbReference type="Pfam" id="PF13690">
    <property type="entry name" value="CheX"/>
    <property type="match status" value="1"/>
</dbReference>
<accession>A0ABU4JNZ5</accession>
<evidence type="ECO:0000259" key="2">
    <source>
        <dbReference type="Pfam" id="PF13690"/>
    </source>
</evidence>
<protein>
    <submittedName>
        <fullName evidence="3">Chemotaxis protein CheX</fullName>
    </submittedName>
</protein>
<sequence>MNVEYINPFIEATQDMLSQVANAKTTLGKVFSRNSSFNGDNVVIIVGIAGDLKGQVIFNLRNESACSIASSMMCGMPVSKLDDMARSAISELANMISGNAATIFSTKKIALDITPPTIMIGDNIEISTTKSTSVCAPLTMENGNSFEINISLSDK</sequence>
<dbReference type="PANTHER" id="PTHR39452">
    <property type="entry name" value="CHEY-P PHOSPHATASE CHEX"/>
    <property type="match status" value="1"/>
</dbReference>
<dbReference type="SUPFAM" id="SSF103039">
    <property type="entry name" value="CheC-like"/>
    <property type="match status" value="1"/>
</dbReference>
<gene>
    <name evidence="3" type="ORF">P8V03_01735</name>
</gene>
<reference evidence="3 4" key="1">
    <citation type="submission" date="2023-04" db="EMBL/GenBank/DDBJ databases">
        <title>Clostridium tannerae sp. nov., isolated from the fecal material of an alpaca.</title>
        <authorList>
            <person name="Miller S."/>
            <person name="Hendry M."/>
            <person name="King J."/>
            <person name="Sankaranarayanan K."/>
            <person name="Lawson P.A."/>
        </authorList>
    </citation>
    <scope>NUCLEOTIDE SEQUENCE [LARGE SCALE GENOMIC DNA]</scope>
    <source>
        <strain evidence="3 4">A1-XYC3</strain>
    </source>
</reference>
<comment type="caution">
    <text evidence="3">The sequence shown here is derived from an EMBL/GenBank/DDBJ whole genome shotgun (WGS) entry which is preliminary data.</text>
</comment>
<keyword evidence="4" id="KW-1185">Reference proteome</keyword>
<feature type="domain" description="Chemotaxis phosphatase CheX-like" evidence="2">
    <location>
        <begin position="42"/>
        <end position="137"/>
    </location>
</feature>
<dbReference type="InterPro" id="IPR028051">
    <property type="entry name" value="CheX-like_dom"/>
</dbReference>
<evidence type="ECO:0000313" key="3">
    <source>
        <dbReference type="EMBL" id="MDW8799873.1"/>
    </source>
</evidence>
<dbReference type="EMBL" id="JARUJP010000001">
    <property type="protein sequence ID" value="MDW8799873.1"/>
    <property type="molecule type" value="Genomic_DNA"/>
</dbReference>
<organism evidence="3 4">
    <name type="scientific">Clostridium tanneri</name>
    <dbReference type="NCBI Taxonomy" id="3037988"/>
    <lineage>
        <taxon>Bacteria</taxon>
        <taxon>Bacillati</taxon>
        <taxon>Bacillota</taxon>
        <taxon>Clostridia</taxon>
        <taxon>Eubacteriales</taxon>
        <taxon>Clostridiaceae</taxon>
        <taxon>Clostridium</taxon>
    </lineage>
</organism>
<dbReference type="Gene3D" id="3.40.1550.10">
    <property type="entry name" value="CheC-like"/>
    <property type="match status" value="1"/>
</dbReference>
<name>A0ABU4JNZ5_9CLOT</name>
<dbReference type="CDD" id="cd17906">
    <property type="entry name" value="CheX"/>
    <property type="match status" value="1"/>
</dbReference>
<keyword evidence="1" id="KW-0145">Chemotaxis</keyword>
<evidence type="ECO:0000313" key="4">
    <source>
        <dbReference type="Proteomes" id="UP001281656"/>
    </source>
</evidence>
<dbReference type="InterPro" id="IPR028976">
    <property type="entry name" value="CheC-like_sf"/>
</dbReference>
<dbReference type="PANTHER" id="PTHR39452:SF1">
    <property type="entry name" value="CHEY-P PHOSPHATASE CHEX"/>
    <property type="match status" value="1"/>
</dbReference>
<dbReference type="RefSeq" id="WP_318796551.1">
    <property type="nucleotide sequence ID" value="NZ_JARUJP010000001.1"/>
</dbReference>